<dbReference type="RefSeq" id="WP_147814833.1">
    <property type="nucleotide sequence ID" value="NZ_BPRA01000004.1"/>
</dbReference>
<name>A0ABQ4TGN3_9HYPH</name>
<keyword evidence="3" id="KW-1185">Reference proteome</keyword>
<comment type="caution">
    <text evidence="2">The sequence shown here is derived from an EMBL/GenBank/DDBJ whole genome shotgun (WGS) entry which is preliminary data.</text>
</comment>
<dbReference type="Proteomes" id="UP001055101">
    <property type="component" value="Unassembled WGS sequence"/>
</dbReference>
<dbReference type="EMBL" id="BPRA01000004">
    <property type="protein sequence ID" value="GJE54550.1"/>
    <property type="molecule type" value="Genomic_DNA"/>
</dbReference>
<proteinExistence type="predicted"/>
<feature type="region of interest" description="Disordered" evidence="1">
    <location>
        <begin position="83"/>
        <end position="107"/>
    </location>
</feature>
<sequence>MTREPELTGSGLRLPTADGRSVTIALAAVPGGIALVIADPCAVNATTGELAPIAVDYLLSITAFEHLRERGALVIDDAKKLAAEAEPNEPRVPRREPELPAVVSAHA</sequence>
<evidence type="ECO:0000313" key="2">
    <source>
        <dbReference type="EMBL" id="GJE54550.1"/>
    </source>
</evidence>
<feature type="compositionally biased region" description="Basic and acidic residues" evidence="1">
    <location>
        <begin position="83"/>
        <end position="98"/>
    </location>
</feature>
<evidence type="ECO:0000256" key="1">
    <source>
        <dbReference type="SAM" id="MobiDB-lite"/>
    </source>
</evidence>
<reference evidence="2" key="2">
    <citation type="submission" date="2021-08" db="EMBL/GenBank/DDBJ databases">
        <authorList>
            <person name="Tani A."/>
            <person name="Ola A."/>
            <person name="Ogura Y."/>
            <person name="Katsura K."/>
            <person name="Hayashi T."/>
        </authorList>
    </citation>
    <scope>NUCLEOTIDE SEQUENCE</scope>
    <source>
        <strain evidence="2">DSM 23674</strain>
    </source>
</reference>
<accession>A0ABQ4TGN3</accession>
<evidence type="ECO:0008006" key="4">
    <source>
        <dbReference type="Google" id="ProtNLM"/>
    </source>
</evidence>
<gene>
    <name evidence="2" type="ORF">EKPJFOCH_1028</name>
</gene>
<reference evidence="2" key="1">
    <citation type="journal article" date="2021" name="Front. Microbiol.">
        <title>Comprehensive Comparative Genomics and Phenotyping of Methylobacterium Species.</title>
        <authorList>
            <person name="Alessa O."/>
            <person name="Ogura Y."/>
            <person name="Fujitani Y."/>
            <person name="Takami H."/>
            <person name="Hayashi T."/>
            <person name="Sahin N."/>
            <person name="Tani A."/>
        </authorList>
    </citation>
    <scope>NUCLEOTIDE SEQUENCE</scope>
    <source>
        <strain evidence="2">DSM 23674</strain>
    </source>
</reference>
<evidence type="ECO:0000313" key="3">
    <source>
        <dbReference type="Proteomes" id="UP001055101"/>
    </source>
</evidence>
<protein>
    <recommendedName>
        <fullName evidence="4">DUF4376 domain-containing protein</fullName>
    </recommendedName>
</protein>
<organism evidence="2 3">
    <name type="scientific">Methylobacterium thuringiense</name>
    <dbReference type="NCBI Taxonomy" id="1003091"/>
    <lineage>
        <taxon>Bacteria</taxon>
        <taxon>Pseudomonadati</taxon>
        <taxon>Pseudomonadota</taxon>
        <taxon>Alphaproteobacteria</taxon>
        <taxon>Hyphomicrobiales</taxon>
        <taxon>Methylobacteriaceae</taxon>
        <taxon>Methylobacterium</taxon>
    </lineage>
</organism>